<feature type="compositionally biased region" description="Basic and acidic residues" evidence="1">
    <location>
        <begin position="392"/>
        <end position="411"/>
    </location>
</feature>
<feature type="compositionally biased region" description="Polar residues" evidence="1">
    <location>
        <begin position="201"/>
        <end position="210"/>
    </location>
</feature>
<dbReference type="EMBL" id="JAADJZ010000006">
    <property type="protein sequence ID" value="KAF2874370.1"/>
    <property type="molecule type" value="Genomic_DNA"/>
</dbReference>
<sequence length="889" mass="102751">MQRWMDSMRQKLHDWLVYFQDRARDEDVKNDVDNHMAALDHKWNKGGWRPDSATDVDGTKDFDMNDGEIFDVATGEIYNEDVRQQMETSMGEANEALKDLNEKRKYSKDLANAVGYWEDFHYYQNVWNRRNKLLEKNMSKEKTRDFAWDLIRLYNKWGIGVRDKMPEKLGPDILHRYPQDLRITTKWRDRQSHLREKFSPRGQQNQQANTEDVETLNHETEDAEAEVQVDKDAIEARRKEVEDKPSGFKDNSEKLLPPGHKKYYSAFEHKVDGVKTSWERKDWGLAIAKGKWSVRRGESHVRPDKRKRYKTQMVPSIVQDFTYECNGDGTPKVEAGFLKGQRGKPRLVEKEVYVLDENDQRIPIPETQQPILYTGATFKQRGGVVNKKQYPGRRDAYDRRKEDPVRNKDIDQQFSEAGSEQPDESRRDEGQGDDPPSSGPANTDNDDEDDGDLFTKSYLACSKKKCNGGADPNSEDKDRDEQIKLLQQAGDLLKKFQSAHGTRRNVTAQTILGWIKDNLTNEQMEEKYKAVPKTAPGPQELPEPRSASGASDSDSTSDNGDDETGASHKQVSRLKKAQQGQKPVGTETIEVDPTNPKECRAIYRYTITGSATIHTQIDIIPELNSAVDETNNKASEQEDGEKNEAEKDKNMYYQLPRNPEVPKPQDGSKKNVTKWLEDKGRNCWVRNKEEWRPVPIVRKFRKDTHEYVSGKDMSRFLHNVDPNNPDWYRKWNSNALQIIRRDTNKKTPKPPWTDQDRRAFWSVIYRLIQREGITTILNLGREGWVENNFLHPFNQTLQQLGRPPRDFEAIRGQFRHAKEGSIFKKLVSQAKNVEDLKKSGKPVPDAEESIEGLTPDDDVFEVPEGKSKGRKRKAPDEDDNGSKKKPRKK</sequence>
<feature type="compositionally biased region" description="Low complexity" evidence="1">
    <location>
        <begin position="546"/>
        <end position="558"/>
    </location>
</feature>
<feature type="compositionally biased region" description="Acidic residues" evidence="1">
    <location>
        <begin position="845"/>
        <end position="861"/>
    </location>
</feature>
<organism evidence="2 3">
    <name type="scientific">Massariosphaeria phaeospora</name>
    <dbReference type="NCBI Taxonomy" id="100035"/>
    <lineage>
        <taxon>Eukaryota</taxon>
        <taxon>Fungi</taxon>
        <taxon>Dikarya</taxon>
        <taxon>Ascomycota</taxon>
        <taxon>Pezizomycotina</taxon>
        <taxon>Dothideomycetes</taxon>
        <taxon>Pleosporomycetidae</taxon>
        <taxon>Pleosporales</taxon>
        <taxon>Pleosporales incertae sedis</taxon>
        <taxon>Massariosphaeria</taxon>
    </lineage>
</organism>
<reference evidence="2 3" key="1">
    <citation type="submission" date="2020-01" db="EMBL/GenBank/DDBJ databases">
        <authorList>
            <consortium name="DOE Joint Genome Institute"/>
            <person name="Haridas S."/>
            <person name="Albert R."/>
            <person name="Binder M."/>
            <person name="Bloem J."/>
            <person name="Labutti K."/>
            <person name="Salamov A."/>
            <person name="Andreopoulos B."/>
            <person name="Baker S.E."/>
            <person name="Barry K."/>
            <person name="Bills G."/>
            <person name="Bluhm B.H."/>
            <person name="Cannon C."/>
            <person name="Castanera R."/>
            <person name="Culley D.E."/>
            <person name="Daum C."/>
            <person name="Ezra D."/>
            <person name="Gonzalez J.B."/>
            <person name="Henrissat B."/>
            <person name="Kuo A."/>
            <person name="Liang C."/>
            <person name="Lipzen A."/>
            <person name="Lutzoni F."/>
            <person name="Magnuson J."/>
            <person name="Mondo S."/>
            <person name="Nolan M."/>
            <person name="Ohm R."/>
            <person name="Pangilinan J."/>
            <person name="Park H.-J.H."/>
            <person name="Ramirez L."/>
            <person name="Alfaro M."/>
            <person name="Sun H."/>
            <person name="Tritt A."/>
            <person name="Yoshinaga Y."/>
            <person name="Zwiers L.-H.L."/>
            <person name="Turgeon B.G."/>
            <person name="Goodwin S.B."/>
            <person name="Spatafora J.W."/>
            <person name="Crous P.W."/>
            <person name="Grigoriev I.V."/>
        </authorList>
    </citation>
    <scope>NUCLEOTIDE SEQUENCE [LARGE SCALE GENOMIC DNA]</scope>
    <source>
        <strain evidence="2 3">CBS 611.86</strain>
    </source>
</reference>
<comment type="caution">
    <text evidence="2">The sequence shown here is derived from an EMBL/GenBank/DDBJ whole genome shotgun (WGS) entry which is preliminary data.</text>
</comment>
<feature type="compositionally biased region" description="Basic and acidic residues" evidence="1">
    <location>
        <begin position="474"/>
        <end position="483"/>
    </location>
</feature>
<keyword evidence="3" id="KW-1185">Reference proteome</keyword>
<dbReference type="AlphaFoldDB" id="A0A7C8IHJ7"/>
<evidence type="ECO:0000313" key="2">
    <source>
        <dbReference type="EMBL" id="KAF2874370.1"/>
    </source>
</evidence>
<feature type="region of interest" description="Disordered" evidence="1">
    <location>
        <begin position="192"/>
        <end position="228"/>
    </location>
</feature>
<protein>
    <submittedName>
        <fullName evidence="2">Uncharacterized protein</fullName>
    </submittedName>
</protein>
<evidence type="ECO:0000256" key="1">
    <source>
        <dbReference type="SAM" id="MobiDB-lite"/>
    </source>
</evidence>
<feature type="region of interest" description="Disordered" evidence="1">
    <location>
        <begin position="528"/>
        <end position="593"/>
    </location>
</feature>
<proteinExistence type="predicted"/>
<evidence type="ECO:0000313" key="3">
    <source>
        <dbReference type="Proteomes" id="UP000481861"/>
    </source>
</evidence>
<name>A0A7C8IHJ7_9PLEO</name>
<feature type="region of interest" description="Disordered" evidence="1">
    <location>
        <begin position="383"/>
        <end position="483"/>
    </location>
</feature>
<accession>A0A7C8IHJ7</accession>
<gene>
    <name evidence="2" type="ORF">BDV95DRAFT_658737</name>
</gene>
<dbReference type="OrthoDB" id="3787237at2759"/>
<dbReference type="Proteomes" id="UP000481861">
    <property type="component" value="Unassembled WGS sequence"/>
</dbReference>
<feature type="region of interest" description="Disordered" evidence="1">
    <location>
        <begin position="834"/>
        <end position="889"/>
    </location>
</feature>